<evidence type="ECO:0000256" key="8">
    <source>
        <dbReference type="ARBA" id="ARBA00023180"/>
    </source>
</evidence>
<evidence type="ECO:0000256" key="9">
    <source>
        <dbReference type="SAM" id="MobiDB-lite"/>
    </source>
</evidence>
<dbReference type="RefSeq" id="XP_020821441.1">
    <property type="nucleotide sequence ID" value="XM_020965782.1"/>
</dbReference>
<keyword evidence="6 10" id="KW-0732">Signal</keyword>
<dbReference type="GO" id="GO:0002682">
    <property type="term" value="P:regulation of immune system process"/>
    <property type="evidence" value="ECO:0007669"/>
    <property type="project" value="InterPro"/>
</dbReference>
<organism evidence="12 13">
    <name type="scientific">Phascolarctos cinereus</name>
    <name type="common">Koala</name>
    <dbReference type="NCBI Taxonomy" id="38626"/>
    <lineage>
        <taxon>Eukaryota</taxon>
        <taxon>Metazoa</taxon>
        <taxon>Chordata</taxon>
        <taxon>Craniata</taxon>
        <taxon>Vertebrata</taxon>
        <taxon>Euteleostomi</taxon>
        <taxon>Mammalia</taxon>
        <taxon>Metatheria</taxon>
        <taxon>Diprotodontia</taxon>
        <taxon>Phascolarctidae</taxon>
        <taxon>Phascolarctos</taxon>
    </lineage>
</organism>
<evidence type="ECO:0000259" key="11">
    <source>
        <dbReference type="Pfam" id="PF00061"/>
    </source>
</evidence>
<feature type="signal peptide" evidence="10">
    <location>
        <begin position="1"/>
        <end position="18"/>
    </location>
</feature>
<dbReference type="InterPro" id="IPR012674">
    <property type="entry name" value="Calycin"/>
</dbReference>
<name>A0A6P5IR49_PHACI</name>
<keyword evidence="7" id="KW-1015">Disulfide bond</keyword>
<evidence type="ECO:0000256" key="6">
    <source>
        <dbReference type="ARBA" id="ARBA00022729"/>
    </source>
</evidence>
<evidence type="ECO:0000313" key="12">
    <source>
        <dbReference type="Proteomes" id="UP000515140"/>
    </source>
</evidence>
<accession>A0A6P5IR49</accession>
<dbReference type="InParanoid" id="A0A6P5IR49"/>
<gene>
    <name evidence="13" type="primary">ORM1</name>
</gene>
<comment type="subcellular location">
    <subcellularLocation>
        <location evidence="1">Secreted</location>
    </subcellularLocation>
</comment>
<dbReference type="InterPro" id="IPR001500">
    <property type="entry name" value="A1A_glycop"/>
</dbReference>
<keyword evidence="3" id="KW-0813">Transport</keyword>
<reference evidence="13" key="1">
    <citation type="submission" date="2025-08" db="UniProtKB">
        <authorList>
            <consortium name="RefSeq"/>
        </authorList>
    </citation>
    <scope>IDENTIFICATION</scope>
    <source>
        <tissue evidence="13">Spleen</tissue>
    </source>
</reference>
<evidence type="ECO:0000256" key="3">
    <source>
        <dbReference type="ARBA" id="ARBA00022448"/>
    </source>
</evidence>
<dbReference type="FunCoup" id="A0A6P5IR49">
    <property type="interactions" value="210"/>
</dbReference>
<evidence type="ECO:0000256" key="5">
    <source>
        <dbReference type="ARBA" id="ARBA00022525"/>
    </source>
</evidence>
<dbReference type="SUPFAM" id="SSF50814">
    <property type="entry name" value="Lipocalins"/>
    <property type="match status" value="1"/>
</dbReference>
<keyword evidence="8" id="KW-0325">Glycoprotein</keyword>
<dbReference type="PRINTS" id="PR00708">
    <property type="entry name" value="A1AGLPROTEIN"/>
</dbReference>
<evidence type="ECO:0000256" key="1">
    <source>
        <dbReference type="ARBA" id="ARBA00004613"/>
    </source>
</evidence>
<dbReference type="GeneID" id="110193773"/>
<comment type="similarity">
    <text evidence="2">Belongs to the calycin superfamily. Lipocalin family.</text>
</comment>
<evidence type="ECO:0000256" key="2">
    <source>
        <dbReference type="ARBA" id="ARBA00006889"/>
    </source>
</evidence>
<sequence length="207" mass="23978">MVLIWALFILSFAPLLMCQQPECVNLTPTLNDTIIDQLSGKWYFIASAFGYLPYRKMAEPIQSSFYYLIPNKAEDTFQGKEYNTVGDKCMYQEAEVLINRTEGTILKIESNQQHVGHIALTQNPNTFVLLYFANDKVFRGVAFSVRTQKASEEQLKEFREVAKCLGFQEEELIYTDWSKDKCEPLEKEHNRKESQEAKDVSRAEEFS</sequence>
<keyword evidence="5" id="KW-0964">Secreted</keyword>
<dbReference type="Gene3D" id="2.40.128.20">
    <property type="match status" value="1"/>
</dbReference>
<dbReference type="GO" id="GO:0006953">
    <property type="term" value="P:acute-phase response"/>
    <property type="evidence" value="ECO:0007669"/>
    <property type="project" value="UniProtKB-KW"/>
</dbReference>
<dbReference type="Proteomes" id="UP000515140">
    <property type="component" value="Unplaced"/>
</dbReference>
<dbReference type="Pfam" id="PF00061">
    <property type="entry name" value="Lipocalin"/>
    <property type="match status" value="1"/>
</dbReference>
<dbReference type="FunFam" id="2.40.128.20:FF:000012">
    <property type="entry name" value="Alpha-1-acid glycoprotein 2"/>
    <property type="match status" value="1"/>
</dbReference>
<evidence type="ECO:0000256" key="7">
    <source>
        <dbReference type="ARBA" id="ARBA00023157"/>
    </source>
</evidence>
<evidence type="ECO:0000256" key="10">
    <source>
        <dbReference type="SAM" id="SignalP"/>
    </source>
</evidence>
<keyword evidence="4" id="KW-0011">Acute phase</keyword>
<protein>
    <submittedName>
        <fullName evidence="13">Alpha-1-acid glycoprotein 1 isoform X1</fullName>
    </submittedName>
</protein>
<keyword evidence="12" id="KW-1185">Reference proteome</keyword>
<dbReference type="OMA" id="KTFMLAF"/>
<feature type="chain" id="PRO_5027695567" evidence="10">
    <location>
        <begin position="19"/>
        <end position="207"/>
    </location>
</feature>
<dbReference type="GO" id="GO:0005615">
    <property type="term" value="C:extracellular space"/>
    <property type="evidence" value="ECO:0007669"/>
    <property type="project" value="InterPro"/>
</dbReference>
<feature type="region of interest" description="Disordered" evidence="9">
    <location>
        <begin position="184"/>
        <end position="207"/>
    </location>
</feature>
<dbReference type="AlphaFoldDB" id="A0A6P5IR49"/>
<dbReference type="InterPro" id="IPR000566">
    <property type="entry name" value="Lipocln_cytosolic_FA-bd_dom"/>
</dbReference>
<proteinExistence type="inferred from homology"/>
<evidence type="ECO:0000256" key="4">
    <source>
        <dbReference type="ARBA" id="ARBA00022486"/>
    </source>
</evidence>
<evidence type="ECO:0000313" key="13">
    <source>
        <dbReference type="RefSeq" id="XP_020821441.1"/>
    </source>
</evidence>
<dbReference type="CTD" id="5004"/>
<feature type="domain" description="Lipocalin/cytosolic fatty-acid binding" evidence="11">
    <location>
        <begin position="39"/>
        <end position="178"/>
    </location>
</feature>
<dbReference type="KEGG" id="pcw:110193773"/>
<dbReference type="PANTHER" id="PTHR11967">
    <property type="entry name" value="ALPHA-1-ACID GLYCOPROTEIN"/>
    <property type="match status" value="1"/>
</dbReference>
<dbReference type="PANTHER" id="PTHR11967:SF2">
    <property type="entry name" value="ALPHA-1-ACID GLYCOPROTEIN 1"/>
    <property type="match status" value="1"/>
</dbReference>